<dbReference type="Proteomes" id="UP001209666">
    <property type="component" value="Unassembled WGS sequence"/>
</dbReference>
<feature type="transmembrane region" description="Helical" evidence="1">
    <location>
        <begin position="209"/>
        <end position="230"/>
    </location>
</feature>
<proteinExistence type="predicted"/>
<evidence type="ECO:0000313" key="5">
    <source>
        <dbReference type="Proteomes" id="UP001198893"/>
    </source>
</evidence>
<dbReference type="EMBL" id="JAOQKI010000023">
    <property type="protein sequence ID" value="MCU6718032.1"/>
    <property type="molecule type" value="Genomic_DNA"/>
</dbReference>
<protein>
    <submittedName>
        <fullName evidence="4">CPBP family glutamic-type intramembrane protease</fullName>
        <ecNumber evidence="4">3.4.-.-</ecNumber>
    </submittedName>
    <submittedName>
        <fullName evidence="3">CPBP family intramembrane metalloprotease</fullName>
        <ecNumber evidence="3">3.4.24.-</ecNumber>
    </submittedName>
</protein>
<dbReference type="InterPro" id="IPR003675">
    <property type="entry name" value="Rce1/LyrA-like_dom"/>
</dbReference>
<dbReference type="EC" id="3.4.-.-" evidence="4"/>
<reference evidence="3" key="2">
    <citation type="submission" date="2021-10" db="EMBL/GenBank/DDBJ databases">
        <title>Anaerobic single-cell dispensing facilitates the cultivation of human gut bacteria.</title>
        <authorList>
            <person name="Afrizal A."/>
        </authorList>
    </citation>
    <scope>NUCLEOTIDE SEQUENCE</scope>
    <source>
        <strain evidence="3">CLA-AA-H204</strain>
    </source>
</reference>
<dbReference type="PANTHER" id="PTHR36435">
    <property type="entry name" value="SLR1288 PROTEIN"/>
    <property type="match status" value="1"/>
</dbReference>
<dbReference type="GO" id="GO:0008237">
    <property type="term" value="F:metallopeptidase activity"/>
    <property type="evidence" value="ECO:0007669"/>
    <property type="project" value="UniProtKB-KW"/>
</dbReference>
<feature type="transmembrane region" description="Helical" evidence="1">
    <location>
        <begin position="120"/>
        <end position="147"/>
    </location>
</feature>
<dbReference type="GO" id="GO:0006508">
    <property type="term" value="P:proteolysis"/>
    <property type="evidence" value="ECO:0007669"/>
    <property type="project" value="UniProtKB-KW"/>
</dbReference>
<feature type="transmembrane region" description="Helical" evidence="1">
    <location>
        <begin position="333"/>
        <end position="358"/>
    </location>
</feature>
<dbReference type="AlphaFoldDB" id="A0AAW4WEJ8"/>
<evidence type="ECO:0000259" key="2">
    <source>
        <dbReference type="Pfam" id="PF02517"/>
    </source>
</evidence>
<dbReference type="GO" id="GO:0004175">
    <property type="term" value="F:endopeptidase activity"/>
    <property type="evidence" value="ECO:0007669"/>
    <property type="project" value="UniProtKB-ARBA"/>
</dbReference>
<organism evidence="3 5">
    <name type="scientific">Roseburia amylophila</name>
    <dbReference type="NCBI Taxonomy" id="2981794"/>
    <lineage>
        <taxon>Bacteria</taxon>
        <taxon>Bacillati</taxon>
        <taxon>Bacillota</taxon>
        <taxon>Clostridia</taxon>
        <taxon>Lachnospirales</taxon>
        <taxon>Lachnospiraceae</taxon>
        <taxon>Roseburia</taxon>
    </lineage>
</organism>
<keyword evidence="3" id="KW-0482">Metalloprotease</keyword>
<keyword evidence="1" id="KW-0472">Membrane</keyword>
<feature type="transmembrane region" description="Helical" evidence="1">
    <location>
        <begin position="12"/>
        <end position="35"/>
    </location>
</feature>
<reference evidence="4" key="3">
    <citation type="submission" date="2022-09" db="EMBL/GenBank/DDBJ databases">
        <authorList>
            <person name="Hitch T.C.A."/>
        </authorList>
    </citation>
    <scope>NUCLEOTIDE SEQUENCE</scope>
    <source>
        <strain evidence="4">Sanger_19</strain>
    </source>
</reference>
<keyword evidence="1" id="KW-1133">Transmembrane helix</keyword>
<keyword evidence="4" id="KW-0645">Protease</keyword>
<feature type="transmembrane region" description="Helical" evidence="1">
    <location>
        <begin position="242"/>
        <end position="261"/>
    </location>
</feature>
<dbReference type="EC" id="3.4.24.-" evidence="3"/>
<feature type="transmembrane region" description="Helical" evidence="1">
    <location>
        <begin position="185"/>
        <end position="204"/>
    </location>
</feature>
<evidence type="ECO:0000313" key="4">
    <source>
        <dbReference type="EMBL" id="MCU6718032.1"/>
    </source>
</evidence>
<accession>A0AAW4WEJ8</accession>
<dbReference type="RefSeq" id="WP_227710701.1">
    <property type="nucleotide sequence ID" value="NZ_JAJEQW010000017.1"/>
</dbReference>
<feature type="domain" description="CAAX prenyl protease 2/Lysostaphin resistance protein A-like" evidence="2">
    <location>
        <begin position="119"/>
        <end position="221"/>
    </location>
</feature>
<dbReference type="PANTHER" id="PTHR36435:SF1">
    <property type="entry name" value="CAAX AMINO TERMINAL PROTEASE FAMILY PROTEIN"/>
    <property type="match status" value="1"/>
</dbReference>
<feature type="transmembrane region" description="Helical" evidence="1">
    <location>
        <begin position="85"/>
        <end position="105"/>
    </location>
</feature>
<dbReference type="Pfam" id="PF02517">
    <property type="entry name" value="Rce1-like"/>
    <property type="match status" value="1"/>
</dbReference>
<keyword evidence="6" id="KW-1185">Reference proteome</keyword>
<feature type="transmembrane region" description="Helical" evidence="1">
    <location>
        <begin position="47"/>
        <end position="73"/>
    </location>
</feature>
<evidence type="ECO:0000313" key="3">
    <source>
        <dbReference type="EMBL" id="MCC2243200.1"/>
    </source>
</evidence>
<sequence>MKEKFKNLSAPVGIVLSIVAVILFTGLLLGLGFVLGKIPGLNEQNDYLLQAIAEFIILIVFLIITFVIGYTRIFTENVAGWLRSLYTGGFFVVYCLFSLIAQIYLCSMSKVGNVRTALEIIFYIVAIFLVGLVEELVFRGVIFNLLLNSFPKTRKGITGAIVLGGVLFGLMHFVNILSGVKFTSALIQVISAALMGILFCTIYASTRNFWMLVIFHALVDFASLLSTGIFDAGNIVSQINTFSAINSLSFIMLAIPMFVMLRKSRRIRLEMLYNNVPIYDDEHEAKMLSIVSLVLGIISLVLSCIGYLIGLGIVGIFAAILSKKAKPYNNSMATAGMITSIIGIILSAIAVVLLSVVYSSDMMAQFM</sequence>
<gene>
    <name evidence="3" type="ORF">LKD47_13035</name>
    <name evidence="4" type="ORF">OCV43_12265</name>
</gene>
<feature type="transmembrane region" description="Helical" evidence="1">
    <location>
        <begin position="159"/>
        <end position="179"/>
    </location>
</feature>
<reference evidence="4 6" key="1">
    <citation type="journal article" date="2021" name="ISME Commun">
        <title>Automated analysis of genomic sequences facilitates high-throughput and comprehensive description of bacteria.</title>
        <authorList>
            <person name="Hitch T.C.A."/>
        </authorList>
    </citation>
    <scope>NUCLEOTIDE SEQUENCE [LARGE SCALE GENOMIC DNA]</scope>
    <source>
        <strain evidence="4 6">Sanger_19</strain>
    </source>
</reference>
<comment type="caution">
    <text evidence="3">The sequence shown here is derived from an EMBL/GenBank/DDBJ whole genome shotgun (WGS) entry which is preliminary data.</text>
</comment>
<dbReference type="EMBL" id="JAJEQW010000017">
    <property type="protein sequence ID" value="MCC2243200.1"/>
    <property type="molecule type" value="Genomic_DNA"/>
</dbReference>
<keyword evidence="3" id="KW-0378">Hydrolase</keyword>
<name>A0AAW4WEJ8_9FIRM</name>
<evidence type="ECO:0000256" key="1">
    <source>
        <dbReference type="SAM" id="Phobius"/>
    </source>
</evidence>
<dbReference type="InterPro" id="IPR052710">
    <property type="entry name" value="CAAX_protease"/>
</dbReference>
<keyword evidence="1" id="KW-0812">Transmembrane</keyword>
<dbReference type="GO" id="GO:0080120">
    <property type="term" value="P:CAAX-box protein maturation"/>
    <property type="evidence" value="ECO:0007669"/>
    <property type="project" value="UniProtKB-ARBA"/>
</dbReference>
<dbReference type="Proteomes" id="UP001198893">
    <property type="component" value="Unassembled WGS sequence"/>
</dbReference>
<feature type="transmembrane region" description="Helical" evidence="1">
    <location>
        <begin position="293"/>
        <end position="321"/>
    </location>
</feature>
<evidence type="ECO:0000313" key="6">
    <source>
        <dbReference type="Proteomes" id="UP001209666"/>
    </source>
</evidence>